<dbReference type="OrthoDB" id="5864342at2759"/>
<comment type="caution">
    <text evidence="1">The sequence shown here is derived from an EMBL/GenBank/DDBJ whole genome shotgun (WGS) entry which is preliminary data.</text>
</comment>
<sequence>MFYHPYFFFRSVNAQKRNVNMAEVPDDLRLLPEGSDFLQLQQPDMHIYYSKELIKLACDNGLQVLVGDGVHKLNPRNTPVRMDKGQLYTIHAVCNGETEVPILYAVTRSKTKATYRTIFRKLKEELTQHGAVDGIRIVLDFEKVKTTPTFLGDFYIIPYSNFSQPLMPRGPSFLKLLFKAARSIYHRRGTENVQPWVFDALFEDQESCGVLQDGGASSKG</sequence>
<name>A0A368GAA8_ANCCA</name>
<accession>A0A368GAA8</accession>
<proteinExistence type="predicted"/>
<gene>
    <name evidence="1" type="ORF">ANCCAN_12726</name>
</gene>
<dbReference type="EMBL" id="JOJR01000240">
    <property type="protein sequence ID" value="RCN41343.1"/>
    <property type="molecule type" value="Genomic_DNA"/>
</dbReference>
<protein>
    <recommendedName>
        <fullName evidence="3">MULE transposase domain-containing protein</fullName>
    </recommendedName>
</protein>
<dbReference type="AlphaFoldDB" id="A0A368GAA8"/>
<evidence type="ECO:0000313" key="1">
    <source>
        <dbReference type="EMBL" id="RCN41343.1"/>
    </source>
</evidence>
<evidence type="ECO:0008006" key="3">
    <source>
        <dbReference type="Google" id="ProtNLM"/>
    </source>
</evidence>
<evidence type="ECO:0000313" key="2">
    <source>
        <dbReference type="Proteomes" id="UP000252519"/>
    </source>
</evidence>
<organism evidence="1 2">
    <name type="scientific">Ancylostoma caninum</name>
    <name type="common">Dog hookworm</name>
    <dbReference type="NCBI Taxonomy" id="29170"/>
    <lineage>
        <taxon>Eukaryota</taxon>
        <taxon>Metazoa</taxon>
        <taxon>Ecdysozoa</taxon>
        <taxon>Nematoda</taxon>
        <taxon>Chromadorea</taxon>
        <taxon>Rhabditida</taxon>
        <taxon>Rhabditina</taxon>
        <taxon>Rhabditomorpha</taxon>
        <taxon>Strongyloidea</taxon>
        <taxon>Ancylostomatidae</taxon>
        <taxon>Ancylostomatinae</taxon>
        <taxon>Ancylostoma</taxon>
    </lineage>
</organism>
<keyword evidence="2" id="KW-1185">Reference proteome</keyword>
<reference evidence="1 2" key="1">
    <citation type="submission" date="2014-10" db="EMBL/GenBank/DDBJ databases">
        <title>Draft genome of the hookworm Ancylostoma caninum.</title>
        <authorList>
            <person name="Mitreva M."/>
        </authorList>
    </citation>
    <scope>NUCLEOTIDE SEQUENCE [LARGE SCALE GENOMIC DNA]</scope>
    <source>
        <strain evidence="1 2">Baltimore</strain>
    </source>
</reference>
<dbReference type="Proteomes" id="UP000252519">
    <property type="component" value="Unassembled WGS sequence"/>
</dbReference>